<dbReference type="Proteomes" id="UP000199300">
    <property type="component" value="Unassembled WGS sequence"/>
</dbReference>
<keyword evidence="8" id="KW-0411">Iron-sulfur</keyword>
<evidence type="ECO:0000256" key="4">
    <source>
        <dbReference type="ARBA" id="ARBA00022723"/>
    </source>
</evidence>
<dbReference type="Gene3D" id="3.40.50.80">
    <property type="entry name" value="Nucleotide-binding domain of ferredoxin-NADP reductase (FNR) module"/>
    <property type="match status" value="1"/>
</dbReference>
<keyword evidence="2" id="KW-0285">Flavoprotein</keyword>
<dbReference type="OrthoDB" id="573132at2"/>
<accession>A0A1H8KJC3</accession>
<reference evidence="10 11" key="1">
    <citation type="submission" date="2016-10" db="EMBL/GenBank/DDBJ databases">
        <authorList>
            <person name="de Groot N.N."/>
        </authorList>
    </citation>
    <scope>NUCLEOTIDE SEQUENCE [LARGE SCALE GENOMIC DNA]</scope>
    <source>
        <strain evidence="10 11">CGMCC 1.10434</strain>
    </source>
</reference>
<keyword evidence="4" id="KW-0479">Metal-binding</keyword>
<dbReference type="Pfam" id="PF00175">
    <property type="entry name" value="NAD_binding_1"/>
    <property type="match status" value="1"/>
</dbReference>
<evidence type="ECO:0000256" key="8">
    <source>
        <dbReference type="ARBA" id="ARBA00023014"/>
    </source>
</evidence>
<gene>
    <name evidence="10" type="ORF">SAMN04488134_102303</name>
</gene>
<keyword evidence="3" id="KW-0001">2Fe-2S</keyword>
<dbReference type="CDD" id="cd00322">
    <property type="entry name" value="FNR_like"/>
    <property type="match status" value="1"/>
</dbReference>
<dbReference type="GO" id="GO:0050660">
    <property type="term" value="F:flavin adenine dinucleotide binding"/>
    <property type="evidence" value="ECO:0007669"/>
    <property type="project" value="TreeGrafter"/>
</dbReference>
<dbReference type="PANTHER" id="PTHR47354:SF8">
    <property type="entry name" value="1,2-PHENYLACETYL-COA EPOXIDASE, SUBUNIT E"/>
    <property type="match status" value="1"/>
</dbReference>
<evidence type="ECO:0000256" key="7">
    <source>
        <dbReference type="ARBA" id="ARBA00023004"/>
    </source>
</evidence>
<dbReference type="AlphaFoldDB" id="A0A1H8KJC3"/>
<dbReference type="InterPro" id="IPR001433">
    <property type="entry name" value="OxRdtase_FAD/NAD-bd"/>
</dbReference>
<dbReference type="Gene3D" id="2.40.30.10">
    <property type="entry name" value="Translation factors"/>
    <property type="match status" value="1"/>
</dbReference>
<sequence length="235" mass="26325">MSFFKDMIAVFKKKELTFLSSSKESEGVYTFSFEKPSDLTWQAGQYGLFTITHKKIKNSTKPFSIASAPTENVINITTMVKEQPSAFKQALLDLKPGDTIKMGGPVGAFALNQQDATLWIAGGIGITPYRAMLKQLEQAIGQPAQPIELLYLDSEQGYLFKDQLTELESKQIIKVKYLKTREQLHQEIDSFIAKHQNTGSYFLAGPGGLVKSVAEYLQSQDIAKRQINKDSFYGY</sequence>
<proteinExistence type="predicted"/>
<dbReference type="RefSeq" id="WP_091495627.1">
    <property type="nucleotide sequence ID" value="NZ_FODJ01000002.1"/>
</dbReference>
<dbReference type="EMBL" id="FODJ01000002">
    <property type="protein sequence ID" value="SEN92771.1"/>
    <property type="molecule type" value="Genomic_DNA"/>
</dbReference>
<protein>
    <submittedName>
        <fullName evidence="10">Ferredoxin-NADP reductase</fullName>
    </submittedName>
</protein>
<keyword evidence="6" id="KW-0560">Oxidoreductase</keyword>
<dbReference type="SUPFAM" id="SSF52343">
    <property type="entry name" value="Ferredoxin reductase-like, C-terminal NADP-linked domain"/>
    <property type="match status" value="1"/>
</dbReference>
<dbReference type="STRING" id="872970.SAMN04488134_102303"/>
<dbReference type="SUPFAM" id="SSF63380">
    <property type="entry name" value="Riboflavin synthase domain-like"/>
    <property type="match status" value="1"/>
</dbReference>
<dbReference type="InterPro" id="IPR017927">
    <property type="entry name" value="FAD-bd_FR_type"/>
</dbReference>
<dbReference type="InterPro" id="IPR039261">
    <property type="entry name" value="FNR_nucleotide-bd"/>
</dbReference>
<feature type="domain" description="FAD-binding FR-type" evidence="9">
    <location>
        <begin position="11"/>
        <end position="112"/>
    </location>
</feature>
<evidence type="ECO:0000259" key="9">
    <source>
        <dbReference type="PROSITE" id="PS51384"/>
    </source>
</evidence>
<dbReference type="InterPro" id="IPR017938">
    <property type="entry name" value="Riboflavin_synthase-like_b-brl"/>
</dbReference>
<comment type="cofactor">
    <cofactor evidence="1">
        <name>FAD</name>
        <dbReference type="ChEBI" id="CHEBI:57692"/>
    </cofactor>
</comment>
<evidence type="ECO:0000256" key="5">
    <source>
        <dbReference type="ARBA" id="ARBA00022827"/>
    </source>
</evidence>
<evidence type="ECO:0000256" key="3">
    <source>
        <dbReference type="ARBA" id="ARBA00022714"/>
    </source>
</evidence>
<dbReference type="GO" id="GO:0051537">
    <property type="term" value="F:2 iron, 2 sulfur cluster binding"/>
    <property type="evidence" value="ECO:0007669"/>
    <property type="project" value="UniProtKB-KW"/>
</dbReference>
<name>A0A1H8KJC3_9BACI</name>
<keyword evidence="7" id="KW-0408">Iron</keyword>
<dbReference type="GO" id="GO:0046872">
    <property type="term" value="F:metal ion binding"/>
    <property type="evidence" value="ECO:0007669"/>
    <property type="project" value="UniProtKB-KW"/>
</dbReference>
<evidence type="ECO:0000256" key="1">
    <source>
        <dbReference type="ARBA" id="ARBA00001974"/>
    </source>
</evidence>
<dbReference type="PANTHER" id="PTHR47354">
    <property type="entry name" value="NADH OXIDOREDUCTASE HCR"/>
    <property type="match status" value="1"/>
</dbReference>
<evidence type="ECO:0000313" key="11">
    <source>
        <dbReference type="Proteomes" id="UP000199300"/>
    </source>
</evidence>
<dbReference type="GO" id="GO:0016491">
    <property type="term" value="F:oxidoreductase activity"/>
    <property type="evidence" value="ECO:0007669"/>
    <property type="project" value="UniProtKB-KW"/>
</dbReference>
<evidence type="ECO:0000313" key="10">
    <source>
        <dbReference type="EMBL" id="SEN92771.1"/>
    </source>
</evidence>
<dbReference type="InterPro" id="IPR050415">
    <property type="entry name" value="MRET"/>
</dbReference>
<keyword evidence="11" id="KW-1185">Reference proteome</keyword>
<keyword evidence="5" id="KW-0274">FAD</keyword>
<organism evidence="10 11">
    <name type="scientific">Amphibacillus marinus</name>
    <dbReference type="NCBI Taxonomy" id="872970"/>
    <lineage>
        <taxon>Bacteria</taxon>
        <taxon>Bacillati</taxon>
        <taxon>Bacillota</taxon>
        <taxon>Bacilli</taxon>
        <taxon>Bacillales</taxon>
        <taxon>Bacillaceae</taxon>
        <taxon>Amphibacillus</taxon>
    </lineage>
</organism>
<dbReference type="PROSITE" id="PS51384">
    <property type="entry name" value="FAD_FR"/>
    <property type="match status" value="1"/>
</dbReference>
<evidence type="ECO:0000256" key="6">
    <source>
        <dbReference type="ARBA" id="ARBA00023002"/>
    </source>
</evidence>
<evidence type="ECO:0000256" key="2">
    <source>
        <dbReference type="ARBA" id="ARBA00022630"/>
    </source>
</evidence>